<comment type="caution">
    <text evidence="2">The sequence shown here is derived from an EMBL/GenBank/DDBJ whole genome shotgun (WGS) entry which is preliminary data.</text>
</comment>
<keyword evidence="3" id="KW-1185">Reference proteome</keyword>
<feature type="domain" description="MAM" evidence="1">
    <location>
        <begin position="1846"/>
        <end position="2025"/>
    </location>
</feature>
<sequence>MVFTANGQEYNSFEIRYQNNIKGDLTFIGNQIVNRDAGVAGQGPNDPYNNFSSNNSNYNRETGGHFNYNDYKNMQYIDVDADPSTFSSSTATLSFPNPSCNLIRYAGLYWSATYPSETANGSYDGSSYSGNTVAVGTGRQTDFNQVKFMIPGGAYVDITADEIIFDGSTSGDSSVTQNSPYACYADVTSLVTALANPEGDYTVANIRSVTGSLTPGGGAAGGWTLVIVYENPTLPGRLISTFDGFARVNGSNSVDISYNGFNTIPAGPVNADIGVASLEGDYRISGDGMSIQAASSGSFTTISNATNPANNFFNSNITLDGVVTTNRNPASQNTLGYDTDIFLLNNPANAVIPNGETSATFRFSTNGDQYYPFFNSFSVEIIEPNIVLEKKVEDIGGNDITGLGVNLGQYLDYVLSFVNTGNDDATNYTIRDVLPINVTLDESNMNLPTGVTYVYDAASREITFTIPDNLVEEGDPISEIRMRVRVAENCFDFIDACTDQIENVAYSTYEGVINDNQITDDPSVSDFDDCGFTTPGATNFLLDDLENCNYTRTVQLCGDDVLLDAGDNFDAYVWVRDTNGDGQIDAGDEVLNDGDPDGDPSTQLVDRTGTYIVNKQVADPCKDFNEIIIVELFGTTQTNPITALINDTSNTVEGEVVVCPNDGEELPQVFLCGLNDAELIQINIPDADSIVWEQLDDTSCSAATADCANLNNSCTWNTVGTGSDFLAQDAGEYRLVINYQNGCFSRFYFNIFKNPLDPQYNSSDIVCTTPGNITVTNMPVDYEYRLLDATTRNVLVAYQNSPSFDITTNGAYAVEMRQSGVTGGCVFVLDNIGILSRDFQVDVTTSDSDCSGLGEISISVLDVNPQYSYELFQGVTSLDTFGPSNDNNHTFQNLNPGTYTIEVTTDDGCNFTDTYTINDVTDLALTALTTKEIDCLDGEITLTATGGNPSPNYNYAIWAFNGTPLYADVASIPGGAYQLSNLFSFDSSQAGDYQFVVIDGNNCPAFSNTVSISVQPSVDYTTTLTNQTCFGVVDGSYAVNVTNSNGYTLSYLLTYPDNSTVSNSSGVFTGLPQGGYVLTITQTQGAVTCDFIETFSIGGPTAPISGDLALIQDYTCLQNATVQIQNPAGGIPPYEYSIDGINFVSGLGSDTFGNLIPGTYNGTIRDTNGCLFTTNAIVIDPLTPPSDMTFTATTPTCPTQEADVQVTVVDGEAPFVVEIISPAAVSATSISGNVAQFDGLTPDTYLFRVTDDNGCTYDETFTLSPVSPIQVTGQLISNISCLGDSDGAIRFTVSDFVASYDYVLSGPSGSSVTGETSSVLDFTGLAAGTYTLSVTDSDSACTNTAFVTVQAPAAPLTLSASADQPTCLADGNISLSSTGGWGSNTFDIVYPDGLTTDSNATGTFSSLPQTGTYTVSVTDANGCVVTTTIDLNAPAAPVLSVTPNDYCYDDGIGLTLTAAVTSGGDGNFEYSLNGGAYQASTTFSGLTAGTYSVSVRDGNDCTDTVSITINPELELTASADPITACATSTTVNASASGGDGNYVYALVANGVTPVPGDFGTSSSLTANSTGDFDVYVRDQNGGAGYCEVSFNITITQDAALSLSVVETPILCSGDLNGSLALMASGGEAPYEYSNDGGASYQSVNTFSGLGAGNYTLRIRDANGCTLDQVYTLTEPFTLSASAAVTELAECNPGIGAEVRITNAQGGTAPYEYSFDGGSNYGSSAIANLLPGTHNLLIRDANGCTFPMTLTVEPESNAPTVTAAVTYECDGEGVITLTPSSGSFDYTYELDGVLNTPASSNVFTDVAPGNYTVTVNYTVNTPPSQSTLFTEDFGAGANTAISEIDPVYCYEPQDGTASACGFGTNIRIQDGEYSVTNLIASPYGSWRSPNDHSGLASGRFLAINVGGVAGVGGVIYQRTGIEVIPNQDVTISLWAYNLLRAGSGGGDPSIEIQLVDGGGTVIASTTTGNVPKNNDADDWHNYSVSLNPGANTNLDIVVRTNSAITSGNDIAIDDIQAFQVPEVCSSALTIPVTVDPGNAFGASLLSSTDISCFGGTDGAIRFEVENFDAVNGFEYQINGGGYSAAQFASPIDLTGLAAGAYTIDVRDVLDNSCSITLNTTLTEPAALAVSASITDVLTCVNGGATLTASATGGTPAYEYELQDNLGGVLVAFQSSPVFGGLAAGDYLVRVRDANGCIDPLDALITIAAPQTLSFSLAATACYSGSNDATVDVTITGGNNDYEFRLNGGAWIVPSPSTATTYSFGSLAAGTYSVEVRDGFGCVAGPQNMTIDPVITASTDIVHLSSCANGSISVTASGGDGNLEYAFVPTGGDPTGLFSTTSTYTVTAGNDGDYDVYVRDNNASTPFCEWMSTVTINPAVPIAFTTTPNDPQCHDGLGSIDLNISLVACLIP</sequence>
<accession>A0A2S7T9T2</accession>
<protein>
    <recommendedName>
        <fullName evidence="1">MAM domain-containing protein</fullName>
    </recommendedName>
</protein>
<dbReference type="Proteomes" id="UP000239366">
    <property type="component" value="Unassembled WGS sequence"/>
</dbReference>
<proteinExistence type="predicted"/>
<dbReference type="EMBL" id="MQVX01000001">
    <property type="protein sequence ID" value="PQJ16255.1"/>
    <property type="molecule type" value="Genomic_DNA"/>
</dbReference>
<dbReference type="InterPro" id="IPR000998">
    <property type="entry name" value="MAM_dom"/>
</dbReference>
<evidence type="ECO:0000313" key="2">
    <source>
        <dbReference type="EMBL" id="PQJ16255.1"/>
    </source>
</evidence>
<organism evidence="2 3">
    <name type="scientific">Aureicoccus marinus</name>
    <dbReference type="NCBI Taxonomy" id="754435"/>
    <lineage>
        <taxon>Bacteria</taxon>
        <taxon>Pseudomonadati</taxon>
        <taxon>Bacteroidota</taxon>
        <taxon>Flavobacteriia</taxon>
        <taxon>Flavobacteriales</taxon>
        <taxon>Flavobacteriaceae</taxon>
        <taxon>Aureicoccus</taxon>
    </lineage>
</organism>
<dbReference type="Gene3D" id="2.60.120.260">
    <property type="entry name" value="Galactose-binding domain-like"/>
    <property type="match status" value="1"/>
</dbReference>
<dbReference type="InterPro" id="IPR025667">
    <property type="entry name" value="SprB_repeat"/>
</dbReference>
<reference evidence="3" key="1">
    <citation type="submission" date="2016-11" db="EMBL/GenBank/DDBJ databases">
        <title>Trade-off between light-utilization and light-protection in marine flavobacteria.</title>
        <authorList>
            <person name="Kumagai Y."/>
            <person name="Yoshizawa S."/>
            <person name="Kogure K."/>
        </authorList>
    </citation>
    <scope>NUCLEOTIDE SEQUENCE [LARGE SCALE GENOMIC DNA]</scope>
    <source>
        <strain evidence="3">SG-18</strain>
    </source>
</reference>
<evidence type="ECO:0000259" key="1">
    <source>
        <dbReference type="PROSITE" id="PS50060"/>
    </source>
</evidence>
<name>A0A2S7T9T2_9FLAO</name>
<gene>
    <name evidence="2" type="ORF">BST99_11460</name>
</gene>
<evidence type="ECO:0000313" key="3">
    <source>
        <dbReference type="Proteomes" id="UP000239366"/>
    </source>
</evidence>
<dbReference type="GO" id="GO:0016020">
    <property type="term" value="C:membrane"/>
    <property type="evidence" value="ECO:0007669"/>
    <property type="project" value="InterPro"/>
</dbReference>
<dbReference type="Pfam" id="PF13573">
    <property type="entry name" value="SprB"/>
    <property type="match status" value="1"/>
</dbReference>
<dbReference type="PROSITE" id="PS50060">
    <property type="entry name" value="MAM_2"/>
    <property type="match status" value="1"/>
</dbReference>
<dbReference type="Gene3D" id="2.60.40.740">
    <property type="match status" value="1"/>
</dbReference>